<keyword evidence="2 4" id="KW-0863">Zinc-finger</keyword>
<feature type="domain" description="RING-type" evidence="5">
    <location>
        <begin position="30"/>
        <end position="83"/>
    </location>
</feature>
<evidence type="ECO:0000259" key="5">
    <source>
        <dbReference type="PROSITE" id="PS50089"/>
    </source>
</evidence>
<dbReference type="GO" id="GO:0008270">
    <property type="term" value="F:zinc ion binding"/>
    <property type="evidence" value="ECO:0007669"/>
    <property type="project" value="UniProtKB-KW"/>
</dbReference>
<keyword evidence="1" id="KW-0479">Metal-binding</keyword>
<keyword evidence="3" id="KW-0862">Zinc</keyword>
<dbReference type="InterPro" id="IPR027370">
    <property type="entry name" value="Znf-RING_euk"/>
</dbReference>
<proteinExistence type="predicted"/>
<dbReference type="OrthoDB" id="8062037at2759"/>
<sequence length="252" mass="28357">MAPITDTYWPAFKQAVEDAPVGDSSPELTCGICLETMDICHPNDHAHDHLARILPCGHIFGTACLAKLLGSKQPNYYQCPTCKTKCHNHPKCDHLSMGRLLPSEVSDYPRVPPVLSAGGQIPPNCSQCEAACIFSDLTSFLKIHDTYRPVPDKDQYVAFYLTHDGQTDEQFREDCIAKNIKHNRVSAFEITGGLSAAWDIYRKSLDVKAGMFWYEMDLNKLRFYGGLFEKSTSPQIEKGSLLRRLFHLESRT</sequence>
<evidence type="ECO:0000256" key="3">
    <source>
        <dbReference type="ARBA" id="ARBA00022833"/>
    </source>
</evidence>
<name>A0A8H4X6D4_9HYPO</name>
<protein>
    <recommendedName>
        <fullName evidence="5">RING-type domain-containing protein</fullName>
    </recommendedName>
</protein>
<dbReference type="AlphaFoldDB" id="A0A8H4X6D4"/>
<reference evidence="6" key="2">
    <citation type="submission" date="2020-05" db="EMBL/GenBank/DDBJ databases">
        <authorList>
            <person name="Kim H.-S."/>
            <person name="Proctor R.H."/>
            <person name="Brown D.W."/>
        </authorList>
    </citation>
    <scope>NUCLEOTIDE SEQUENCE</scope>
    <source>
        <strain evidence="6">NRRL 20472</strain>
    </source>
</reference>
<gene>
    <name evidence="6" type="ORF">FSARC_8366</name>
</gene>
<evidence type="ECO:0000256" key="2">
    <source>
        <dbReference type="ARBA" id="ARBA00022771"/>
    </source>
</evidence>
<dbReference type="Proteomes" id="UP000622797">
    <property type="component" value="Unassembled WGS sequence"/>
</dbReference>
<accession>A0A8H4X6D4</accession>
<dbReference type="Gene3D" id="3.30.40.10">
    <property type="entry name" value="Zinc/RING finger domain, C3HC4 (zinc finger)"/>
    <property type="match status" value="1"/>
</dbReference>
<dbReference type="InterPro" id="IPR013083">
    <property type="entry name" value="Znf_RING/FYVE/PHD"/>
</dbReference>
<dbReference type="InterPro" id="IPR001841">
    <property type="entry name" value="Znf_RING"/>
</dbReference>
<dbReference type="Pfam" id="PF13445">
    <property type="entry name" value="zf-RING_UBOX"/>
    <property type="match status" value="1"/>
</dbReference>
<dbReference type="PROSITE" id="PS50089">
    <property type="entry name" value="ZF_RING_2"/>
    <property type="match status" value="1"/>
</dbReference>
<reference evidence="6" key="1">
    <citation type="journal article" date="2020" name="BMC Genomics">
        <title>Correction to: Identification and distribution of gene clusters required for synthesis of sphingolipid metabolism inhibitors in diverse species of the filamentous fungus Fusarium.</title>
        <authorList>
            <person name="Kim H.S."/>
            <person name="Lohmar J.M."/>
            <person name="Busman M."/>
            <person name="Brown D.W."/>
            <person name="Naumann T.A."/>
            <person name="Divon H.H."/>
            <person name="Lysoe E."/>
            <person name="Uhlig S."/>
            <person name="Proctor R.H."/>
        </authorList>
    </citation>
    <scope>NUCLEOTIDE SEQUENCE</scope>
    <source>
        <strain evidence="6">NRRL 20472</strain>
    </source>
</reference>
<dbReference type="EMBL" id="JABEXW010000459">
    <property type="protein sequence ID" value="KAF4963632.1"/>
    <property type="molecule type" value="Genomic_DNA"/>
</dbReference>
<evidence type="ECO:0000256" key="1">
    <source>
        <dbReference type="ARBA" id="ARBA00022723"/>
    </source>
</evidence>
<evidence type="ECO:0000256" key="4">
    <source>
        <dbReference type="PROSITE-ProRule" id="PRU00175"/>
    </source>
</evidence>
<keyword evidence="7" id="KW-1185">Reference proteome</keyword>
<organism evidence="6 7">
    <name type="scientific">Fusarium sarcochroum</name>
    <dbReference type="NCBI Taxonomy" id="1208366"/>
    <lineage>
        <taxon>Eukaryota</taxon>
        <taxon>Fungi</taxon>
        <taxon>Dikarya</taxon>
        <taxon>Ascomycota</taxon>
        <taxon>Pezizomycotina</taxon>
        <taxon>Sordariomycetes</taxon>
        <taxon>Hypocreomycetidae</taxon>
        <taxon>Hypocreales</taxon>
        <taxon>Nectriaceae</taxon>
        <taxon>Fusarium</taxon>
        <taxon>Fusarium lateritium species complex</taxon>
    </lineage>
</organism>
<dbReference type="SMART" id="SM00184">
    <property type="entry name" value="RING"/>
    <property type="match status" value="1"/>
</dbReference>
<evidence type="ECO:0000313" key="6">
    <source>
        <dbReference type="EMBL" id="KAF4963632.1"/>
    </source>
</evidence>
<comment type="caution">
    <text evidence="6">The sequence shown here is derived from an EMBL/GenBank/DDBJ whole genome shotgun (WGS) entry which is preliminary data.</text>
</comment>
<dbReference type="SUPFAM" id="SSF57850">
    <property type="entry name" value="RING/U-box"/>
    <property type="match status" value="1"/>
</dbReference>
<evidence type="ECO:0000313" key="7">
    <source>
        <dbReference type="Proteomes" id="UP000622797"/>
    </source>
</evidence>